<dbReference type="Proteomes" id="UP000827986">
    <property type="component" value="Unassembled WGS sequence"/>
</dbReference>
<proteinExistence type="predicted"/>
<comment type="caution">
    <text evidence="2">The sequence shown here is derived from an EMBL/GenBank/DDBJ whole genome shotgun (WGS) entry which is preliminary data.</text>
</comment>
<dbReference type="AlphaFoldDB" id="A0A9D4ARN7"/>
<feature type="compositionally biased region" description="Polar residues" evidence="1">
    <location>
        <begin position="36"/>
        <end position="50"/>
    </location>
</feature>
<evidence type="ECO:0000256" key="1">
    <source>
        <dbReference type="SAM" id="MobiDB-lite"/>
    </source>
</evidence>
<evidence type="ECO:0000313" key="3">
    <source>
        <dbReference type="Proteomes" id="UP000827986"/>
    </source>
</evidence>
<dbReference type="EMBL" id="JAHDVG010000488">
    <property type="protein sequence ID" value="KAH1165870.1"/>
    <property type="molecule type" value="Genomic_DNA"/>
</dbReference>
<feature type="region of interest" description="Disordered" evidence="1">
    <location>
        <begin position="36"/>
        <end position="106"/>
    </location>
</feature>
<sequence length="106" mass="10860">MVEVLVTWTAPSWTPSLSPLLQYCAVDGDFCIGTQPPVSKSDSSARTNGTARHPSQAVARNTMARSMVSMGTVAADAHPSEIPLGGQSVSGSLGLPSSTEGEINGS</sequence>
<organism evidence="2 3">
    <name type="scientific">Mauremys mutica</name>
    <name type="common">yellowpond turtle</name>
    <dbReference type="NCBI Taxonomy" id="74926"/>
    <lineage>
        <taxon>Eukaryota</taxon>
        <taxon>Metazoa</taxon>
        <taxon>Chordata</taxon>
        <taxon>Craniata</taxon>
        <taxon>Vertebrata</taxon>
        <taxon>Euteleostomi</taxon>
        <taxon>Archelosauria</taxon>
        <taxon>Testudinata</taxon>
        <taxon>Testudines</taxon>
        <taxon>Cryptodira</taxon>
        <taxon>Durocryptodira</taxon>
        <taxon>Testudinoidea</taxon>
        <taxon>Geoemydidae</taxon>
        <taxon>Geoemydinae</taxon>
        <taxon>Mauremys</taxon>
    </lineage>
</organism>
<name>A0A9D4ARN7_9SAUR</name>
<protein>
    <submittedName>
        <fullName evidence="2">Uncharacterized protein</fullName>
    </submittedName>
</protein>
<evidence type="ECO:0000313" key="2">
    <source>
        <dbReference type="EMBL" id="KAH1165870.1"/>
    </source>
</evidence>
<keyword evidence="3" id="KW-1185">Reference proteome</keyword>
<accession>A0A9D4ARN7</accession>
<gene>
    <name evidence="2" type="ORF">KIL84_023429</name>
</gene>
<reference evidence="2" key="1">
    <citation type="submission" date="2021-09" db="EMBL/GenBank/DDBJ databases">
        <title>The genome of Mauremys mutica provides insights into the evolution of semi-aquatic lifestyle.</title>
        <authorList>
            <person name="Gong S."/>
            <person name="Gao Y."/>
        </authorList>
    </citation>
    <scope>NUCLEOTIDE SEQUENCE</scope>
    <source>
        <strain evidence="2">MM-2020</strain>
        <tissue evidence="2">Muscle</tissue>
    </source>
</reference>
<feature type="compositionally biased region" description="Low complexity" evidence="1">
    <location>
        <begin position="84"/>
        <end position="98"/>
    </location>
</feature>